<proteinExistence type="predicted"/>
<feature type="domain" description="Adenosine deaminase" evidence="4">
    <location>
        <begin position="13"/>
        <end position="359"/>
    </location>
</feature>
<organism evidence="5 6">
    <name type="scientific">Aspergillus violaceofuscus (strain CBS 115571)</name>
    <dbReference type="NCBI Taxonomy" id="1450538"/>
    <lineage>
        <taxon>Eukaryota</taxon>
        <taxon>Fungi</taxon>
        <taxon>Dikarya</taxon>
        <taxon>Ascomycota</taxon>
        <taxon>Pezizomycotina</taxon>
        <taxon>Eurotiomycetes</taxon>
        <taxon>Eurotiomycetidae</taxon>
        <taxon>Eurotiales</taxon>
        <taxon>Aspergillaceae</taxon>
        <taxon>Aspergillus</taxon>
    </lineage>
</organism>
<dbReference type="Proteomes" id="UP000249829">
    <property type="component" value="Unassembled WGS sequence"/>
</dbReference>
<name>A0A2V5GRH1_ASPV1</name>
<dbReference type="Pfam" id="PF00962">
    <property type="entry name" value="A_deaminase"/>
    <property type="match status" value="1"/>
</dbReference>
<keyword evidence="3" id="KW-0378">Hydrolase</keyword>
<dbReference type="GO" id="GO:0043103">
    <property type="term" value="P:hypoxanthine salvage"/>
    <property type="evidence" value="ECO:0007669"/>
    <property type="project" value="TreeGrafter"/>
</dbReference>
<dbReference type="InterPro" id="IPR032466">
    <property type="entry name" value="Metal_Hydrolase"/>
</dbReference>
<dbReference type="AlphaFoldDB" id="A0A2V5GRH1"/>
<dbReference type="InterPro" id="IPR006330">
    <property type="entry name" value="Ado/ade_deaminase"/>
</dbReference>
<evidence type="ECO:0000256" key="1">
    <source>
        <dbReference type="ARBA" id="ARBA00001947"/>
    </source>
</evidence>
<dbReference type="Gene3D" id="3.20.20.140">
    <property type="entry name" value="Metal-dependent hydrolases"/>
    <property type="match status" value="1"/>
</dbReference>
<evidence type="ECO:0000256" key="3">
    <source>
        <dbReference type="ARBA" id="ARBA00022801"/>
    </source>
</evidence>
<dbReference type="SUPFAM" id="SSF51556">
    <property type="entry name" value="Metallo-dependent hydrolases"/>
    <property type="match status" value="1"/>
</dbReference>
<reference evidence="5 6" key="1">
    <citation type="submission" date="2018-02" db="EMBL/GenBank/DDBJ databases">
        <title>The genomes of Aspergillus section Nigri reveals drivers in fungal speciation.</title>
        <authorList>
            <consortium name="DOE Joint Genome Institute"/>
            <person name="Vesth T.C."/>
            <person name="Nybo J."/>
            <person name="Theobald S."/>
            <person name="Brandl J."/>
            <person name="Frisvad J.C."/>
            <person name="Nielsen K.F."/>
            <person name="Lyhne E.K."/>
            <person name="Kogle M.E."/>
            <person name="Kuo A."/>
            <person name="Riley R."/>
            <person name="Clum A."/>
            <person name="Nolan M."/>
            <person name="Lipzen A."/>
            <person name="Salamov A."/>
            <person name="Henrissat B."/>
            <person name="Wiebenga A."/>
            <person name="De vries R.P."/>
            <person name="Grigoriev I.V."/>
            <person name="Mortensen U.H."/>
            <person name="Andersen M.R."/>
            <person name="Baker S.E."/>
        </authorList>
    </citation>
    <scope>NUCLEOTIDE SEQUENCE [LARGE SCALE GENOMIC DNA]</scope>
    <source>
        <strain evidence="5 6">CBS 115571</strain>
    </source>
</reference>
<dbReference type="InterPro" id="IPR001365">
    <property type="entry name" value="A_deaminase_dom"/>
</dbReference>
<evidence type="ECO:0000313" key="5">
    <source>
        <dbReference type="EMBL" id="PYI13769.1"/>
    </source>
</evidence>
<keyword evidence="2" id="KW-0479">Metal-binding</keyword>
<dbReference type="EMBL" id="KZ825231">
    <property type="protein sequence ID" value="PYI13769.1"/>
    <property type="molecule type" value="Genomic_DNA"/>
</dbReference>
<dbReference type="GO" id="GO:0006146">
    <property type="term" value="P:adenine catabolic process"/>
    <property type="evidence" value="ECO:0007669"/>
    <property type="project" value="TreeGrafter"/>
</dbReference>
<dbReference type="GO" id="GO:0046872">
    <property type="term" value="F:metal ion binding"/>
    <property type="evidence" value="ECO:0007669"/>
    <property type="project" value="UniProtKB-KW"/>
</dbReference>
<sequence>MAQATAAFIAGLPKVELHVHIQGVLDAPLRHKLAQKNNVPDIAETVEGLERRYQEFFSACCDRSTDVAELSRGFFELFERGGRVLVTADDFYELAMLYYRRAAQMNVRYAEPFIDFMELTRWGVSLDTQMAGYRRAQVEAERTLGVKSAWVLSFSRTADPIEMMAAYEDALRHRDMIVGIGMAGFSDESSPLKFNQLYTRARQDGFRLTIHCDPTVPAPAIHQHIRECVTQLGGGGVDRIDHGISAADSTGLVDLLRRNAIGLTICPWTSLPALMHHDDPDQAFFEGVVRRLFDSGVRISIHSDDPALAGQNWVQEALEVVADWAKFTQEEVVQLSLNAVEMSWASCEAKAMLREEIVAYQAIPA</sequence>
<dbReference type="PANTHER" id="PTHR43114:SF7">
    <property type="entry name" value="ADENOSINE DEAMINASE DOMAIN-CONTAINING PROTEIN"/>
    <property type="match status" value="1"/>
</dbReference>
<protein>
    <submittedName>
        <fullName evidence="5">Adenosine deaminase 2</fullName>
    </submittedName>
</protein>
<dbReference type="OMA" id="RITAHCD"/>
<gene>
    <name evidence="5" type="ORF">BO99DRAFT_485621</name>
</gene>
<evidence type="ECO:0000256" key="2">
    <source>
        <dbReference type="ARBA" id="ARBA00022723"/>
    </source>
</evidence>
<dbReference type="GO" id="GO:0000034">
    <property type="term" value="F:adenine deaminase activity"/>
    <property type="evidence" value="ECO:0007669"/>
    <property type="project" value="TreeGrafter"/>
</dbReference>
<dbReference type="STRING" id="1450538.A0A2V5GRH1"/>
<evidence type="ECO:0000259" key="4">
    <source>
        <dbReference type="Pfam" id="PF00962"/>
    </source>
</evidence>
<accession>A0A2V5GRH1</accession>
<keyword evidence="6" id="KW-1185">Reference proteome</keyword>
<comment type="cofactor">
    <cofactor evidence="1">
        <name>Zn(2+)</name>
        <dbReference type="ChEBI" id="CHEBI:29105"/>
    </cofactor>
</comment>
<evidence type="ECO:0000313" key="6">
    <source>
        <dbReference type="Proteomes" id="UP000249829"/>
    </source>
</evidence>
<dbReference type="GO" id="GO:0005829">
    <property type="term" value="C:cytosol"/>
    <property type="evidence" value="ECO:0007669"/>
    <property type="project" value="TreeGrafter"/>
</dbReference>
<dbReference type="PANTHER" id="PTHR43114">
    <property type="entry name" value="ADENINE DEAMINASE"/>
    <property type="match status" value="1"/>
</dbReference>